<comment type="similarity">
    <text evidence="2">Belongs to the YkuD family.</text>
</comment>
<dbReference type="InterPro" id="IPR045380">
    <property type="entry name" value="LD_TPept_scaffold_dom"/>
</dbReference>
<dbReference type="SUPFAM" id="SSF47090">
    <property type="entry name" value="PGBD-like"/>
    <property type="match status" value="1"/>
</dbReference>
<dbReference type="InterPro" id="IPR005490">
    <property type="entry name" value="LD_TPept_cat_dom"/>
</dbReference>
<dbReference type="InterPro" id="IPR002477">
    <property type="entry name" value="Peptidoglycan-bd-like"/>
</dbReference>
<comment type="pathway">
    <text evidence="1 7">Cell wall biogenesis; peptidoglycan biosynthesis.</text>
</comment>
<reference evidence="10" key="1">
    <citation type="submission" date="2015-02" db="EMBL/GenBank/DDBJ databases">
        <authorList>
            <person name="Chooi Y.-H."/>
        </authorList>
    </citation>
    <scope>NUCLEOTIDE SEQUENCE [LARGE SCALE GENOMIC DNA]</scope>
    <source>
        <strain evidence="10">strain Y</strain>
    </source>
</reference>
<evidence type="ECO:0000256" key="6">
    <source>
        <dbReference type="ARBA" id="ARBA00023316"/>
    </source>
</evidence>
<dbReference type="Gene3D" id="1.10.101.10">
    <property type="entry name" value="PGBD-like superfamily/PGBD"/>
    <property type="match status" value="1"/>
</dbReference>
<dbReference type="Pfam" id="PF01471">
    <property type="entry name" value="PG_binding_1"/>
    <property type="match status" value="1"/>
</dbReference>
<accession>A0A0D6JDK1</accession>
<gene>
    <name evidence="9" type="ORF">YBN1229_v1_1491</name>
</gene>
<evidence type="ECO:0000256" key="5">
    <source>
        <dbReference type="ARBA" id="ARBA00022984"/>
    </source>
</evidence>
<keyword evidence="3" id="KW-0808">Transferase</keyword>
<organism evidence="9 10">
    <name type="scientific">Candidatus Filomicrobium marinum</name>
    <dbReference type="NCBI Taxonomy" id="1608628"/>
    <lineage>
        <taxon>Bacteria</taxon>
        <taxon>Pseudomonadati</taxon>
        <taxon>Pseudomonadota</taxon>
        <taxon>Alphaproteobacteria</taxon>
        <taxon>Hyphomicrobiales</taxon>
        <taxon>Hyphomicrobiaceae</taxon>
        <taxon>Filomicrobium</taxon>
    </lineage>
</organism>
<dbReference type="KEGG" id="fil:BN1229_v1_1489"/>
<dbReference type="OrthoDB" id="9778545at2"/>
<dbReference type="Pfam" id="PF20142">
    <property type="entry name" value="Scaffold"/>
    <property type="match status" value="1"/>
</dbReference>
<dbReference type="GO" id="GO:0071555">
    <property type="term" value="P:cell wall organization"/>
    <property type="evidence" value="ECO:0007669"/>
    <property type="project" value="UniProtKB-UniRule"/>
</dbReference>
<dbReference type="PROSITE" id="PS52029">
    <property type="entry name" value="LD_TPASE"/>
    <property type="match status" value="1"/>
</dbReference>
<dbReference type="Proteomes" id="UP000033187">
    <property type="component" value="Chromosome 1"/>
</dbReference>
<feature type="domain" description="L,D-TPase catalytic" evidence="8">
    <location>
        <begin position="347"/>
        <end position="525"/>
    </location>
</feature>
<dbReference type="GO" id="GO:0009252">
    <property type="term" value="P:peptidoglycan biosynthetic process"/>
    <property type="evidence" value="ECO:0007669"/>
    <property type="project" value="UniProtKB-UniPathway"/>
</dbReference>
<dbReference type="RefSeq" id="WP_052743756.1">
    <property type="nucleotide sequence ID" value="NZ_LN829118.1"/>
</dbReference>
<dbReference type="PANTHER" id="PTHR41533:SF2">
    <property type="entry name" value="BLR7131 PROTEIN"/>
    <property type="match status" value="1"/>
</dbReference>
<dbReference type="GO" id="GO:0004180">
    <property type="term" value="F:carboxypeptidase activity"/>
    <property type="evidence" value="ECO:0007669"/>
    <property type="project" value="UniProtKB-ARBA"/>
</dbReference>
<evidence type="ECO:0000256" key="1">
    <source>
        <dbReference type="ARBA" id="ARBA00004752"/>
    </source>
</evidence>
<name>A0A0D6JDK1_9HYPH</name>
<dbReference type="Gene3D" id="2.40.440.10">
    <property type="entry name" value="L,D-transpeptidase catalytic domain-like"/>
    <property type="match status" value="1"/>
</dbReference>
<keyword evidence="4 7" id="KW-0133">Cell shape</keyword>
<dbReference type="Pfam" id="PF03734">
    <property type="entry name" value="YkuD"/>
    <property type="match status" value="1"/>
</dbReference>
<dbReference type="InterPro" id="IPR036365">
    <property type="entry name" value="PGBD-like_sf"/>
</dbReference>
<dbReference type="CDD" id="cd16913">
    <property type="entry name" value="YkuD_like"/>
    <property type="match status" value="1"/>
</dbReference>
<feature type="active site" description="Proton donor/acceptor" evidence="7">
    <location>
        <position position="478"/>
    </location>
</feature>
<dbReference type="AlphaFoldDB" id="A0A0D6JDK1"/>
<evidence type="ECO:0000313" key="9">
    <source>
        <dbReference type="EMBL" id="CPR17946.1"/>
    </source>
</evidence>
<dbReference type="SUPFAM" id="SSF141523">
    <property type="entry name" value="L,D-transpeptidase catalytic domain-like"/>
    <property type="match status" value="1"/>
</dbReference>
<evidence type="ECO:0000256" key="3">
    <source>
        <dbReference type="ARBA" id="ARBA00022679"/>
    </source>
</evidence>
<evidence type="ECO:0000256" key="2">
    <source>
        <dbReference type="ARBA" id="ARBA00005992"/>
    </source>
</evidence>
<keyword evidence="6 7" id="KW-0961">Cell wall biogenesis/degradation</keyword>
<protein>
    <submittedName>
        <fullName evidence="9">Putative peptidoglycan binding domain protein</fullName>
    </submittedName>
</protein>
<dbReference type="InterPro" id="IPR036366">
    <property type="entry name" value="PGBDSf"/>
</dbReference>
<keyword evidence="5 7" id="KW-0573">Peptidoglycan synthesis</keyword>
<dbReference type="InterPro" id="IPR038063">
    <property type="entry name" value="Transpep_catalytic_dom"/>
</dbReference>
<evidence type="ECO:0000313" key="10">
    <source>
        <dbReference type="Proteomes" id="UP000033187"/>
    </source>
</evidence>
<dbReference type="UniPathway" id="UPA00219"/>
<dbReference type="GO" id="GO:0008360">
    <property type="term" value="P:regulation of cell shape"/>
    <property type="evidence" value="ECO:0007669"/>
    <property type="project" value="UniProtKB-UniRule"/>
</dbReference>
<evidence type="ECO:0000256" key="7">
    <source>
        <dbReference type="PROSITE-ProRule" id="PRU01373"/>
    </source>
</evidence>
<dbReference type="EMBL" id="LN829119">
    <property type="protein sequence ID" value="CPR17946.1"/>
    <property type="molecule type" value="Genomic_DNA"/>
</dbReference>
<proteinExistence type="inferred from homology"/>
<keyword evidence="10" id="KW-1185">Reference proteome</keyword>
<dbReference type="PANTHER" id="PTHR41533">
    <property type="entry name" value="L,D-TRANSPEPTIDASE HI_1667-RELATED"/>
    <property type="match status" value="1"/>
</dbReference>
<evidence type="ECO:0000259" key="8">
    <source>
        <dbReference type="PROSITE" id="PS52029"/>
    </source>
</evidence>
<sequence length="581" mass="65296">MSKDEIAPNRPALLSLVLALGLTIWCGLVPFAVAAPEPTSPVPPQPVPATEVRQLPDGEITYPTPETFSEAVEALLRKEEGVPLPVRQRKDALLAYYVTEAAAPIWWRNPAMRDDLINAMRHAEDEGLGVSDYPIEPLQQLPQRDRFTFAVAADLTHAASIELYYSAFFLKFASDIKVGRFLPTKVDSKLYWQSKSIDRVAALRWIAELGSMQKFIEVWQPQVPGYAGLKRALKHYREIEKAGGWPFVQHGEVLKPGMTAPQVTVLRARLGAVDPAVTAAPPGAETLYDDALLAAVKRFQATHGLDPDGIVGKQTLFQLNIPVEQRIRQIKLSMERWRWMPENLGDHYVMVNIAGYELVHIRNGQKQDRMRVVVGKPYHQTPVFSERMTYVEINPYWNVPHSIAVNEELPKLQSQPAAVAGKGFEVMVGDTPTSVMSIDWKKYSASNFPFRLRQKPGNGNALGRVKFMFPNQFNVYMHDTPARGLFSSADRARSHGCIRLARPLDMAEQVLAQAPGWSRQKIDEVVAKQDRTVVSLKQPLDVHITYSTAWRDEDGAVHFRPDIYQRDAKLHLALFGKPSPY</sequence>
<dbReference type="GO" id="GO:0016740">
    <property type="term" value="F:transferase activity"/>
    <property type="evidence" value="ECO:0007669"/>
    <property type="project" value="UniProtKB-KW"/>
</dbReference>
<evidence type="ECO:0000256" key="4">
    <source>
        <dbReference type="ARBA" id="ARBA00022960"/>
    </source>
</evidence>
<dbReference type="KEGG" id="fiy:BN1229_v1_1491"/>
<feature type="active site" description="Nucleophile" evidence="7">
    <location>
        <position position="497"/>
    </location>
</feature>
<dbReference type="InterPro" id="IPR052905">
    <property type="entry name" value="LD-transpeptidase_YkuD-like"/>
</dbReference>